<sequence>MEVRMRCAEIACHECCIETEMQLSEEDVRRIERLGYSRDEFSVEMDGVRVLRNVDGKCYFLKDGKCSIYKHRPKGCRFYPVIYDVERNRATVHDFCPLWKEVKPATVKKVEKELIRHIEDVYGVGLR</sequence>
<dbReference type="OrthoDB" id="36424at2157"/>
<evidence type="ECO:0000313" key="1">
    <source>
        <dbReference type="EMBL" id="AEA47380.1"/>
    </source>
</evidence>
<accession>F2KNH8</accession>
<dbReference type="eggNOG" id="arCOG02579">
    <property type="taxonomic scope" value="Archaea"/>
</dbReference>
<dbReference type="Pfam" id="PF03692">
    <property type="entry name" value="CxxCxxCC"/>
    <property type="match status" value="1"/>
</dbReference>
<proteinExistence type="predicted"/>
<dbReference type="KEGG" id="ave:Arcve_1376"/>
<dbReference type="InterPro" id="IPR005358">
    <property type="entry name" value="Puta_zinc/iron-chelating_dom"/>
</dbReference>
<dbReference type="GeneID" id="10394499"/>
<dbReference type="AlphaFoldDB" id="F2KNH8"/>
<dbReference type="STRING" id="693661.Arcve_1376"/>
<dbReference type="PANTHER" id="PTHR35866">
    <property type="entry name" value="PUTATIVE-RELATED"/>
    <property type="match status" value="1"/>
</dbReference>
<reference evidence="1 2" key="1">
    <citation type="submission" date="2011-03" db="EMBL/GenBank/DDBJ databases">
        <title>The complete genome of Archaeoglobus veneficus SNP6.</title>
        <authorList>
            <consortium name="US DOE Joint Genome Institute (JGI-PGF)"/>
            <person name="Lucas S."/>
            <person name="Copeland A."/>
            <person name="Lapidus A."/>
            <person name="Bruce D."/>
            <person name="Goodwin L."/>
            <person name="Pitluck S."/>
            <person name="Kyrpides N."/>
            <person name="Mavromatis K."/>
            <person name="Pagani I."/>
            <person name="Ivanova N."/>
            <person name="Mikhailova N."/>
            <person name="Lu M."/>
            <person name="Detter J.C."/>
            <person name="Tapia R."/>
            <person name="Han C."/>
            <person name="Land M."/>
            <person name="Hauser L."/>
            <person name="Markowitz V."/>
            <person name="Cheng J.-F."/>
            <person name="Hugenholtz P."/>
            <person name="Woyke T."/>
            <person name="Wu D."/>
            <person name="Spring S."/>
            <person name="Brambilla E."/>
            <person name="Klenk H.-P."/>
            <person name="Eisen J.A."/>
        </authorList>
    </citation>
    <scope>NUCLEOTIDE SEQUENCE [LARGE SCALE GENOMIC DNA]</scope>
    <source>
        <strain>SNP6</strain>
    </source>
</reference>
<dbReference type="PANTHER" id="PTHR35866:SF2">
    <property type="entry name" value="YKGJ FAMILY CYSTEINE CLUSTER PROTEIN"/>
    <property type="match status" value="1"/>
</dbReference>
<dbReference type="Proteomes" id="UP000008136">
    <property type="component" value="Chromosome"/>
</dbReference>
<organism evidence="1 2">
    <name type="scientific">Archaeoglobus veneficus (strain DSM 11195 / SNP6)</name>
    <dbReference type="NCBI Taxonomy" id="693661"/>
    <lineage>
        <taxon>Archaea</taxon>
        <taxon>Methanobacteriati</taxon>
        <taxon>Methanobacteriota</taxon>
        <taxon>Archaeoglobi</taxon>
        <taxon>Archaeoglobales</taxon>
        <taxon>Archaeoglobaceae</taxon>
        <taxon>Archaeoglobus</taxon>
    </lineage>
</organism>
<evidence type="ECO:0000313" key="2">
    <source>
        <dbReference type="Proteomes" id="UP000008136"/>
    </source>
</evidence>
<keyword evidence="2" id="KW-1185">Reference proteome</keyword>
<name>F2KNH8_ARCVS</name>
<gene>
    <name evidence="1" type="ordered locus">Arcve_1376</name>
</gene>
<dbReference type="HOGENOM" id="CLU_126379_1_0_2"/>
<protein>
    <recommendedName>
        <fullName evidence="3">YkgJ family cysteine cluster protein</fullName>
    </recommendedName>
</protein>
<dbReference type="EMBL" id="CP002588">
    <property type="protein sequence ID" value="AEA47380.1"/>
    <property type="molecule type" value="Genomic_DNA"/>
</dbReference>
<evidence type="ECO:0008006" key="3">
    <source>
        <dbReference type="Google" id="ProtNLM"/>
    </source>
</evidence>
<dbReference type="RefSeq" id="WP_013684041.1">
    <property type="nucleotide sequence ID" value="NC_015320.1"/>
</dbReference>